<evidence type="ECO:0000256" key="3">
    <source>
        <dbReference type="ARBA" id="ARBA00012438"/>
    </source>
</evidence>
<dbReference type="InterPro" id="IPR041610">
    <property type="entry name" value="ArlS_N"/>
</dbReference>
<evidence type="ECO:0000313" key="18">
    <source>
        <dbReference type="EMBL" id="MFC3882240.1"/>
    </source>
</evidence>
<dbReference type="Gene3D" id="3.30.565.10">
    <property type="entry name" value="Histidine kinase-like ATPase, C-terminal domain"/>
    <property type="match status" value="1"/>
</dbReference>
<comment type="catalytic activity">
    <reaction evidence="1">
        <text>ATP + protein L-histidine = ADP + protein N-phospho-L-histidine.</text>
        <dbReference type="EC" id="2.7.13.3"/>
    </reaction>
</comment>
<keyword evidence="6" id="KW-0597">Phosphoprotein</keyword>
<evidence type="ECO:0000256" key="9">
    <source>
        <dbReference type="ARBA" id="ARBA00022741"/>
    </source>
</evidence>
<dbReference type="SMART" id="SM00388">
    <property type="entry name" value="HisKA"/>
    <property type="match status" value="1"/>
</dbReference>
<dbReference type="RefSeq" id="WP_377911521.1">
    <property type="nucleotide sequence ID" value="NZ_JBHRZT010000007.1"/>
</dbReference>
<dbReference type="SUPFAM" id="SSF55874">
    <property type="entry name" value="ATPase domain of HSP90 chaperone/DNA topoisomerase II/histidine kinase"/>
    <property type="match status" value="1"/>
</dbReference>
<keyword evidence="19" id="KW-1185">Reference proteome</keyword>
<keyword evidence="10" id="KW-0418">Kinase</keyword>
<proteinExistence type="predicted"/>
<evidence type="ECO:0000256" key="2">
    <source>
        <dbReference type="ARBA" id="ARBA00004651"/>
    </source>
</evidence>
<keyword evidence="7" id="KW-0808">Transferase</keyword>
<dbReference type="SUPFAM" id="SSF47384">
    <property type="entry name" value="Homodimeric domain of signal transducing histidine kinase"/>
    <property type="match status" value="1"/>
</dbReference>
<feature type="domain" description="HAMP" evidence="17">
    <location>
        <begin position="187"/>
        <end position="240"/>
    </location>
</feature>
<dbReference type="PANTHER" id="PTHR45528:SF12">
    <property type="entry name" value="SENSOR HISTIDINE KINASE ARSS"/>
    <property type="match status" value="1"/>
</dbReference>
<dbReference type="Gene3D" id="6.10.340.10">
    <property type="match status" value="1"/>
</dbReference>
<sequence>MKRFRNASLKWKFMILSSVTIFVSFFLFTFLQYHIVYNWMLKQEEKMVGKTLEELVAFYDEKSPGLTKASIRKSHSFIEALNEKNQRITVMDEAGRVIADVSNDVSPSFNVRDKAIKKRERQHYYVDNDHAIIMRAPVMIEGKKGTIQVVRQLERFDQITNAFFTIMTFFGMGAVVISSLLGWLISKQFLAPINDLTRMMKSIKRKGFQQRMEKRDAKDELSELTNMFNGMMDEIEGAFEQQKQFVEDASHEFRTPIAVLEGHLRLLKRWGKQDPVILEESLDAALYETNRLKHLVLELLELSRAENIRVVTDEEVIELNETAGKIVKNVAAVQPHFTIDFHPYRTPLYIRITEHHFSQILMIVLDNAIKYSPMEKWIRVEITDDEDKVDVLVSDWGIGISAEEIGKVFQRFYRVDKARSREKGGSGLGLAIAKKMMEKYNGRIDILSREEKGTTVKLSFPKEEMSQ</sequence>
<dbReference type="Pfam" id="PF02518">
    <property type="entry name" value="HATPase_c"/>
    <property type="match status" value="1"/>
</dbReference>
<dbReference type="InterPro" id="IPR050398">
    <property type="entry name" value="HssS/ArlS-like"/>
</dbReference>
<dbReference type="PROSITE" id="PS50885">
    <property type="entry name" value="HAMP"/>
    <property type="match status" value="1"/>
</dbReference>
<keyword evidence="14 15" id="KW-0472">Membrane</keyword>
<feature type="transmembrane region" description="Helical" evidence="15">
    <location>
        <begin position="13"/>
        <end position="37"/>
    </location>
</feature>
<evidence type="ECO:0000256" key="5">
    <source>
        <dbReference type="ARBA" id="ARBA00022475"/>
    </source>
</evidence>
<evidence type="ECO:0000256" key="1">
    <source>
        <dbReference type="ARBA" id="ARBA00000085"/>
    </source>
</evidence>
<evidence type="ECO:0000256" key="15">
    <source>
        <dbReference type="SAM" id="Phobius"/>
    </source>
</evidence>
<evidence type="ECO:0000256" key="8">
    <source>
        <dbReference type="ARBA" id="ARBA00022692"/>
    </source>
</evidence>
<reference evidence="19" key="1">
    <citation type="journal article" date="2019" name="Int. J. Syst. Evol. Microbiol.">
        <title>The Global Catalogue of Microorganisms (GCM) 10K type strain sequencing project: providing services to taxonomists for standard genome sequencing and annotation.</title>
        <authorList>
            <consortium name="The Broad Institute Genomics Platform"/>
            <consortium name="The Broad Institute Genome Sequencing Center for Infectious Disease"/>
            <person name="Wu L."/>
            <person name="Ma J."/>
        </authorList>
    </citation>
    <scope>NUCLEOTIDE SEQUENCE [LARGE SCALE GENOMIC DNA]</scope>
    <source>
        <strain evidence="19">CCUG 61889</strain>
    </source>
</reference>
<feature type="transmembrane region" description="Helical" evidence="15">
    <location>
        <begin position="161"/>
        <end position="185"/>
    </location>
</feature>
<dbReference type="Pfam" id="PF00512">
    <property type="entry name" value="HisKA"/>
    <property type="match status" value="1"/>
</dbReference>
<dbReference type="Pfam" id="PF18719">
    <property type="entry name" value="ArlS_N"/>
    <property type="match status" value="1"/>
</dbReference>
<keyword evidence="13" id="KW-0902">Two-component regulatory system</keyword>
<dbReference type="CDD" id="cd06225">
    <property type="entry name" value="HAMP"/>
    <property type="match status" value="1"/>
</dbReference>
<dbReference type="SUPFAM" id="SSF158472">
    <property type="entry name" value="HAMP domain-like"/>
    <property type="match status" value="1"/>
</dbReference>
<keyword evidence="9" id="KW-0547">Nucleotide-binding</keyword>
<dbReference type="InterPro" id="IPR036097">
    <property type="entry name" value="HisK_dim/P_sf"/>
</dbReference>
<dbReference type="PRINTS" id="PR00344">
    <property type="entry name" value="BCTRLSENSOR"/>
</dbReference>
<evidence type="ECO:0000256" key="11">
    <source>
        <dbReference type="ARBA" id="ARBA00022840"/>
    </source>
</evidence>
<dbReference type="Gene3D" id="1.10.287.130">
    <property type="match status" value="1"/>
</dbReference>
<dbReference type="InterPro" id="IPR003660">
    <property type="entry name" value="HAMP_dom"/>
</dbReference>
<keyword evidence="8 15" id="KW-0812">Transmembrane</keyword>
<accession>A0ABV8AZ57</accession>
<dbReference type="SMART" id="SM00304">
    <property type="entry name" value="HAMP"/>
    <property type="match status" value="1"/>
</dbReference>
<evidence type="ECO:0000256" key="7">
    <source>
        <dbReference type="ARBA" id="ARBA00022679"/>
    </source>
</evidence>
<protein>
    <recommendedName>
        <fullName evidence="4">Signal transduction histidine-protein kinase ArlS</fullName>
        <ecNumber evidence="3">2.7.13.3</ecNumber>
    </recommendedName>
</protein>
<evidence type="ECO:0000259" key="16">
    <source>
        <dbReference type="PROSITE" id="PS50109"/>
    </source>
</evidence>
<dbReference type="InterPro" id="IPR036890">
    <property type="entry name" value="HATPase_C_sf"/>
</dbReference>
<dbReference type="SMART" id="SM00387">
    <property type="entry name" value="HATPase_c"/>
    <property type="match status" value="1"/>
</dbReference>
<dbReference type="Proteomes" id="UP001595752">
    <property type="component" value="Unassembled WGS sequence"/>
</dbReference>
<evidence type="ECO:0000256" key="10">
    <source>
        <dbReference type="ARBA" id="ARBA00022777"/>
    </source>
</evidence>
<evidence type="ECO:0000256" key="13">
    <source>
        <dbReference type="ARBA" id="ARBA00023012"/>
    </source>
</evidence>
<name>A0ABV8AZ57_9BACI</name>
<dbReference type="InterPro" id="IPR005467">
    <property type="entry name" value="His_kinase_dom"/>
</dbReference>
<dbReference type="InterPro" id="IPR003594">
    <property type="entry name" value="HATPase_dom"/>
</dbReference>
<evidence type="ECO:0000256" key="4">
    <source>
        <dbReference type="ARBA" id="ARBA00015735"/>
    </source>
</evidence>
<dbReference type="CDD" id="cd00082">
    <property type="entry name" value="HisKA"/>
    <property type="match status" value="1"/>
</dbReference>
<gene>
    <name evidence="18" type="ORF">ACFOU2_01330</name>
</gene>
<feature type="domain" description="Histidine kinase" evidence="16">
    <location>
        <begin position="248"/>
        <end position="464"/>
    </location>
</feature>
<dbReference type="Pfam" id="PF00672">
    <property type="entry name" value="HAMP"/>
    <property type="match status" value="1"/>
</dbReference>
<comment type="caution">
    <text evidence="18">The sequence shown here is derived from an EMBL/GenBank/DDBJ whole genome shotgun (WGS) entry which is preliminary data.</text>
</comment>
<dbReference type="PROSITE" id="PS50109">
    <property type="entry name" value="HIS_KIN"/>
    <property type="match status" value="1"/>
</dbReference>
<keyword evidence="5" id="KW-1003">Cell membrane</keyword>
<comment type="subcellular location">
    <subcellularLocation>
        <location evidence="2">Cell membrane</location>
        <topology evidence="2">Multi-pass membrane protein</topology>
    </subcellularLocation>
</comment>
<dbReference type="GO" id="GO:0005524">
    <property type="term" value="F:ATP binding"/>
    <property type="evidence" value="ECO:0007669"/>
    <property type="project" value="UniProtKB-KW"/>
</dbReference>
<dbReference type="InterPro" id="IPR003661">
    <property type="entry name" value="HisK_dim/P_dom"/>
</dbReference>
<evidence type="ECO:0000313" key="19">
    <source>
        <dbReference type="Proteomes" id="UP001595752"/>
    </source>
</evidence>
<evidence type="ECO:0000256" key="12">
    <source>
        <dbReference type="ARBA" id="ARBA00022989"/>
    </source>
</evidence>
<dbReference type="EMBL" id="JBHRZT010000007">
    <property type="protein sequence ID" value="MFC3882240.1"/>
    <property type="molecule type" value="Genomic_DNA"/>
</dbReference>
<dbReference type="InterPro" id="IPR004358">
    <property type="entry name" value="Sig_transdc_His_kin-like_C"/>
</dbReference>
<evidence type="ECO:0000256" key="14">
    <source>
        <dbReference type="ARBA" id="ARBA00023136"/>
    </source>
</evidence>
<organism evidence="18 19">
    <name type="scientific">Bacillus songklensis</name>
    <dbReference type="NCBI Taxonomy" id="1069116"/>
    <lineage>
        <taxon>Bacteria</taxon>
        <taxon>Bacillati</taxon>
        <taxon>Bacillota</taxon>
        <taxon>Bacilli</taxon>
        <taxon>Bacillales</taxon>
        <taxon>Bacillaceae</taxon>
        <taxon>Bacillus</taxon>
    </lineage>
</organism>
<keyword evidence="11 18" id="KW-0067">ATP-binding</keyword>
<keyword evidence="12 15" id="KW-1133">Transmembrane helix</keyword>
<dbReference type="EC" id="2.7.13.3" evidence="3"/>
<evidence type="ECO:0000256" key="6">
    <source>
        <dbReference type="ARBA" id="ARBA00022553"/>
    </source>
</evidence>
<evidence type="ECO:0000259" key="17">
    <source>
        <dbReference type="PROSITE" id="PS50885"/>
    </source>
</evidence>
<dbReference type="PANTHER" id="PTHR45528">
    <property type="entry name" value="SENSOR HISTIDINE KINASE CPXA"/>
    <property type="match status" value="1"/>
</dbReference>